<dbReference type="InterPro" id="IPR036265">
    <property type="entry name" value="HIT-like_sf"/>
</dbReference>
<dbReference type="AlphaFoldDB" id="A0A1T5CSS7"/>
<accession>A0A1T5CSS7</accession>
<organism evidence="1 2">
    <name type="scientific">Parapedobacter luteus</name>
    <dbReference type="NCBI Taxonomy" id="623280"/>
    <lineage>
        <taxon>Bacteria</taxon>
        <taxon>Pseudomonadati</taxon>
        <taxon>Bacteroidota</taxon>
        <taxon>Sphingobacteriia</taxon>
        <taxon>Sphingobacteriales</taxon>
        <taxon>Sphingobacteriaceae</taxon>
        <taxon>Parapedobacter</taxon>
    </lineage>
</organism>
<evidence type="ECO:0000313" key="2">
    <source>
        <dbReference type="Proteomes" id="UP000190541"/>
    </source>
</evidence>
<proteinExistence type="predicted"/>
<keyword evidence="2" id="KW-1185">Reference proteome</keyword>
<reference evidence="1 2" key="1">
    <citation type="submission" date="2017-02" db="EMBL/GenBank/DDBJ databases">
        <authorList>
            <person name="Peterson S.W."/>
        </authorList>
    </citation>
    <scope>NUCLEOTIDE SEQUENCE [LARGE SCALE GENOMIC DNA]</scope>
    <source>
        <strain evidence="1 2">DSM 22899</strain>
    </source>
</reference>
<dbReference type="Proteomes" id="UP000190541">
    <property type="component" value="Unassembled WGS sequence"/>
</dbReference>
<protein>
    <submittedName>
        <fullName evidence="1">Uncharacterized protein</fullName>
    </submittedName>
</protein>
<dbReference type="Gene3D" id="3.30.428.10">
    <property type="entry name" value="HIT-like"/>
    <property type="match status" value="1"/>
</dbReference>
<gene>
    <name evidence="1" type="ORF">SAMN05660226_02312</name>
</gene>
<name>A0A1T5CSS7_9SPHI</name>
<dbReference type="STRING" id="623280.SAMN05660226_02312"/>
<sequence>MCCGETIFDLTGEEKQRLPELIATARKLILREYQPEGFNIGMNCGEAAGFLVFFIHGSSPTVNTEFAIQTVLYHVLYQEMTRSRSTAALTCSIV</sequence>
<dbReference type="SUPFAM" id="SSF54197">
    <property type="entry name" value="HIT-like"/>
    <property type="match status" value="1"/>
</dbReference>
<dbReference type="EMBL" id="FUYS01000005">
    <property type="protein sequence ID" value="SKB62548.1"/>
    <property type="molecule type" value="Genomic_DNA"/>
</dbReference>
<evidence type="ECO:0000313" key="1">
    <source>
        <dbReference type="EMBL" id="SKB62548.1"/>
    </source>
</evidence>